<dbReference type="Pfam" id="PF10175">
    <property type="entry name" value="MPP6"/>
    <property type="match status" value="1"/>
</dbReference>
<evidence type="ECO:0000313" key="2">
    <source>
        <dbReference type="EMBL" id="CAG5021922.1"/>
    </source>
</evidence>
<organism evidence="2 3">
    <name type="scientific">Parnassius apollo</name>
    <name type="common">Apollo butterfly</name>
    <name type="synonym">Papilio apollo</name>
    <dbReference type="NCBI Taxonomy" id="110799"/>
    <lineage>
        <taxon>Eukaryota</taxon>
        <taxon>Metazoa</taxon>
        <taxon>Ecdysozoa</taxon>
        <taxon>Arthropoda</taxon>
        <taxon>Hexapoda</taxon>
        <taxon>Insecta</taxon>
        <taxon>Pterygota</taxon>
        <taxon>Neoptera</taxon>
        <taxon>Endopterygota</taxon>
        <taxon>Lepidoptera</taxon>
        <taxon>Glossata</taxon>
        <taxon>Ditrysia</taxon>
        <taxon>Papilionoidea</taxon>
        <taxon>Papilionidae</taxon>
        <taxon>Parnassiinae</taxon>
        <taxon>Parnassini</taxon>
        <taxon>Parnassius</taxon>
        <taxon>Parnassius</taxon>
    </lineage>
</organism>
<accession>A0A8S3XLQ8</accession>
<dbReference type="PANTHER" id="PTHR13582">
    <property type="entry name" value="M-PHASE PHOSPHOPROTEIN 6"/>
    <property type="match status" value="1"/>
</dbReference>
<keyword evidence="3" id="KW-1185">Reference proteome</keyword>
<protein>
    <submittedName>
        <fullName evidence="2">(apollo) hypothetical protein</fullName>
    </submittedName>
</protein>
<feature type="region of interest" description="Disordered" evidence="1">
    <location>
        <begin position="115"/>
        <end position="137"/>
    </location>
</feature>
<dbReference type="OrthoDB" id="20403at2759"/>
<proteinExistence type="predicted"/>
<evidence type="ECO:0000256" key="1">
    <source>
        <dbReference type="SAM" id="MobiDB-lite"/>
    </source>
</evidence>
<dbReference type="Proteomes" id="UP000691718">
    <property type="component" value="Unassembled WGS sequence"/>
</dbReference>
<comment type="caution">
    <text evidence="2">The sequence shown here is derived from an EMBL/GenBank/DDBJ whole genome shotgun (WGS) entry which is preliminary data.</text>
</comment>
<dbReference type="InterPro" id="IPR019324">
    <property type="entry name" value="MPP6"/>
</dbReference>
<reference evidence="2" key="1">
    <citation type="submission" date="2021-04" db="EMBL/GenBank/DDBJ databases">
        <authorList>
            <person name="Tunstrom K."/>
        </authorList>
    </citation>
    <scope>NUCLEOTIDE SEQUENCE</scope>
</reference>
<gene>
    <name evidence="2" type="ORF">PAPOLLO_LOCUS17641</name>
</gene>
<dbReference type="AlphaFoldDB" id="A0A8S3XLQ8"/>
<dbReference type="PANTHER" id="PTHR13582:SF0">
    <property type="entry name" value="M-PHASE PHOSPHOPROTEIN 6"/>
    <property type="match status" value="1"/>
</dbReference>
<name>A0A8S3XLQ8_PARAO</name>
<evidence type="ECO:0000313" key="3">
    <source>
        <dbReference type="Proteomes" id="UP000691718"/>
    </source>
</evidence>
<dbReference type="EMBL" id="CAJQZP010001146">
    <property type="protein sequence ID" value="CAG5021922.1"/>
    <property type="molecule type" value="Genomic_DNA"/>
</dbReference>
<sequence length="137" mass="15971">MAGLSRKKLQLPKSVLEMKFMKRTKERIEKELENIHGHEGLYSNIITNEMRTATGNYIPEASFIYCENLIDGRLSFKGMNPEIERLMDLETPKEEESGEMQKDVSDEVLVKNMNKFKTRKRQSLTPSKYNVPSKKKK</sequence>
<dbReference type="GO" id="GO:0000460">
    <property type="term" value="P:maturation of 5.8S rRNA"/>
    <property type="evidence" value="ECO:0007669"/>
    <property type="project" value="TreeGrafter"/>
</dbReference>